<evidence type="ECO:0000256" key="4">
    <source>
        <dbReference type="ARBA" id="ARBA00022722"/>
    </source>
</evidence>
<evidence type="ECO:0000313" key="8">
    <source>
        <dbReference type="EMBL" id="MFD3222428.1"/>
    </source>
</evidence>
<gene>
    <name evidence="8" type="ORF">ACFPK4_02695</name>
</gene>
<dbReference type="Pfam" id="PF05840">
    <property type="entry name" value="Phage_GPA"/>
    <property type="match status" value="1"/>
</dbReference>
<organism evidence="8 9">
    <name type="scientific">Rahnella sp. (strain Y9602)</name>
    <dbReference type="NCBI Taxonomy" id="2703885"/>
    <lineage>
        <taxon>Bacteria</taxon>
        <taxon>Pseudomonadati</taxon>
        <taxon>Pseudomonadota</taxon>
        <taxon>Gammaproteobacteria</taxon>
        <taxon>Enterobacterales</taxon>
        <taxon>Yersiniaceae</taxon>
        <taxon>Rahnella</taxon>
    </lineage>
</organism>
<name>A0ABW6C6K0_RAHSY</name>
<protein>
    <submittedName>
        <fullName evidence="8">Replication endonuclease</fullName>
    </submittedName>
</protein>
<evidence type="ECO:0000313" key="9">
    <source>
        <dbReference type="Proteomes" id="UP001598201"/>
    </source>
</evidence>
<feature type="domain" description="Replication gene A protein-like" evidence="7">
    <location>
        <begin position="183"/>
        <end position="508"/>
    </location>
</feature>
<reference evidence="8 9" key="1">
    <citation type="submission" date="2024-09" db="EMBL/GenBank/DDBJ databases">
        <title>Genomes of Rahnella.</title>
        <authorList>
            <person name="Mnguni F.C."/>
            <person name="Shin G.Y."/>
            <person name="Coutinho T."/>
        </authorList>
    </citation>
    <scope>NUCLEOTIDE SEQUENCE [LARGE SCALE GENOMIC DNA]</scope>
    <source>
        <strain evidence="8 9">20WA0057</strain>
    </source>
</reference>
<comment type="caution">
    <text evidence="8">The sequence shown here is derived from an EMBL/GenBank/DDBJ whole genome shotgun (WGS) entry which is preliminary data.</text>
</comment>
<evidence type="ECO:0000256" key="1">
    <source>
        <dbReference type="ARBA" id="ARBA00003293"/>
    </source>
</evidence>
<dbReference type="InterPro" id="IPR008766">
    <property type="entry name" value="Replication_gene_A-like"/>
</dbReference>
<proteinExistence type="inferred from homology"/>
<comment type="function">
    <text evidence="1">Possible endonuclease which induces a single-strand cut and initiates DNA replication.</text>
</comment>
<dbReference type="RefSeq" id="WP_379671591.1">
    <property type="nucleotide sequence ID" value="NZ_JBHUCJ010000003.1"/>
</dbReference>
<dbReference type="EMBL" id="JBHUCJ010000003">
    <property type="protein sequence ID" value="MFD3222428.1"/>
    <property type="molecule type" value="Genomic_DNA"/>
</dbReference>
<dbReference type="GO" id="GO:0004519">
    <property type="term" value="F:endonuclease activity"/>
    <property type="evidence" value="ECO:0007669"/>
    <property type="project" value="UniProtKB-KW"/>
</dbReference>
<evidence type="ECO:0000259" key="7">
    <source>
        <dbReference type="Pfam" id="PF05840"/>
    </source>
</evidence>
<evidence type="ECO:0000256" key="3">
    <source>
        <dbReference type="ARBA" id="ARBA00022705"/>
    </source>
</evidence>
<comment type="similarity">
    <text evidence="2">Belongs to the phage GPA family.</text>
</comment>
<evidence type="ECO:0000256" key="6">
    <source>
        <dbReference type="ARBA" id="ARBA00022801"/>
    </source>
</evidence>
<evidence type="ECO:0000256" key="5">
    <source>
        <dbReference type="ARBA" id="ARBA00022759"/>
    </source>
</evidence>
<keyword evidence="3" id="KW-0235">DNA replication</keyword>
<keyword evidence="5 8" id="KW-0255">Endonuclease</keyword>
<sequence length="747" mass="84705">MAPTPPPAYPGNADTFAGVHSWNAPLKAIRVDKAPAPVVAASPVEQHPAVVAHFKRLEKKGVHESDEISTVLRDLLQARAAAERSAFERAQAVWSQSPEGVEARFHDQPFFIRAPFEKKIAWLRDNRGTKHTNAFLMGTIKNALVRLDAVRKYHGVSTGHDSEFIAYYRPSYCHLAEFSKSRVKTLANEIAGRLNEMFTTAIDERGGNAAALPDAELLFIYRHMAVEVHALRVRPPFWKVISPLFNPPELPPEPLDRAVFVSAMARMINPDWWERQLWRLRGDWRENQLRAMGNVHKRATPYISRDALADWLEQRRKNREFFKSHELEDDEGNRISLESMVDASISNPAIRRHELMARMKGIEFVAQSRGDVGVFYTITCPSKYHATNASGHANPKWNHSDVKQAQKYLTNLWSRIGSKLGREGLRIYGFRVAEPHHDETPHWHLLLFMRPEERNTITSIMRGYAVKEDRAELGKRTGARFTAKRLDPKKGSATAYIAKYISKNIDGYALDGEKDHETGKPLKETARLAMAWASRHRIRQYQPIGTPPVTVWRELRKLNNALQAELIKSRGYKRGQRLLSDPEMDAVMAAADAGCFATYIMKQGGVLIPRESYVVRLAYHDADKPNAYGEVVEKIFGIFSPRLGDDSRVCTRLKTWTIVAKLKTPQAEDARETPEVLTLPDGPAVPWSSVNNSTVEENLNTIPGVEDRIVEGIAPDFDQFTDKDRRALLRRLRSDPPAPKKHENPFP</sequence>
<keyword evidence="6" id="KW-0378">Hydrolase</keyword>
<keyword evidence="4" id="KW-0540">Nuclease</keyword>
<keyword evidence="9" id="KW-1185">Reference proteome</keyword>
<evidence type="ECO:0000256" key="2">
    <source>
        <dbReference type="ARBA" id="ARBA00009260"/>
    </source>
</evidence>
<dbReference type="Proteomes" id="UP001598201">
    <property type="component" value="Unassembled WGS sequence"/>
</dbReference>
<accession>A0ABW6C6K0</accession>